<dbReference type="Proteomes" id="UP000438429">
    <property type="component" value="Unassembled WGS sequence"/>
</dbReference>
<feature type="domain" description="CBS" evidence="7">
    <location>
        <begin position="590"/>
        <end position="649"/>
    </location>
</feature>
<dbReference type="Gene3D" id="1.10.472.10">
    <property type="entry name" value="Cyclin-like"/>
    <property type="match status" value="1"/>
</dbReference>
<evidence type="ECO:0000256" key="2">
    <source>
        <dbReference type="ARBA" id="ARBA00022737"/>
    </source>
</evidence>
<organism evidence="8 9">
    <name type="scientific">Scophthalmus maximus</name>
    <name type="common">Turbot</name>
    <name type="synonym">Psetta maxima</name>
    <dbReference type="NCBI Taxonomy" id="52904"/>
    <lineage>
        <taxon>Eukaryota</taxon>
        <taxon>Metazoa</taxon>
        <taxon>Chordata</taxon>
        <taxon>Craniata</taxon>
        <taxon>Vertebrata</taxon>
        <taxon>Euteleostomi</taxon>
        <taxon>Actinopterygii</taxon>
        <taxon>Neopterygii</taxon>
        <taxon>Teleostei</taxon>
        <taxon>Neoteleostei</taxon>
        <taxon>Acanthomorphata</taxon>
        <taxon>Carangaria</taxon>
        <taxon>Pleuronectiformes</taxon>
        <taxon>Pleuronectoidei</taxon>
        <taxon>Scophthalmidae</taxon>
        <taxon>Scophthalmus</taxon>
    </lineage>
</organism>
<dbReference type="CDD" id="cd04618">
    <property type="entry name" value="CBS_euAMPK_gamma-like_repeat1"/>
    <property type="match status" value="1"/>
</dbReference>
<keyword evidence="2" id="KW-0677">Repeat</keyword>
<dbReference type="InterPro" id="IPR000644">
    <property type="entry name" value="CBS_dom"/>
</dbReference>
<dbReference type="SMART" id="SM00116">
    <property type="entry name" value="CBS"/>
    <property type="match status" value="4"/>
</dbReference>
<keyword evidence="4" id="KW-0444">Lipid biosynthesis</keyword>
<evidence type="ECO:0000256" key="5">
    <source>
        <dbReference type="ARBA" id="ARBA00025878"/>
    </source>
</evidence>
<dbReference type="CDD" id="cd04641">
    <property type="entry name" value="CBS_euAMPK_gamma-like_repeat2"/>
    <property type="match status" value="1"/>
</dbReference>
<dbReference type="GO" id="GO:0031588">
    <property type="term" value="C:nucleotide-activated protein kinase complex"/>
    <property type="evidence" value="ECO:0007669"/>
    <property type="project" value="TreeGrafter"/>
</dbReference>
<keyword evidence="3 6" id="KW-0129">CBS domain</keyword>
<protein>
    <recommendedName>
        <fullName evidence="7">CBS domain-containing protein</fullName>
    </recommendedName>
</protein>
<dbReference type="AlphaFoldDB" id="A0A6A4TJ47"/>
<dbReference type="GO" id="GO:0016208">
    <property type="term" value="F:AMP binding"/>
    <property type="evidence" value="ECO:0007669"/>
    <property type="project" value="TreeGrafter"/>
</dbReference>
<dbReference type="InterPro" id="IPR050511">
    <property type="entry name" value="AMPK_gamma/SDS23_families"/>
</dbReference>
<dbReference type="SUPFAM" id="SSF54631">
    <property type="entry name" value="CBS-domain pair"/>
    <property type="match status" value="2"/>
</dbReference>
<evidence type="ECO:0000256" key="3">
    <source>
        <dbReference type="ARBA" id="ARBA00023122"/>
    </source>
</evidence>
<reference evidence="8 9" key="1">
    <citation type="submission" date="2019-06" db="EMBL/GenBank/DDBJ databases">
        <title>Draft genomes of female and male turbot (Scophthalmus maximus).</title>
        <authorList>
            <person name="Xu H."/>
            <person name="Xu X.-W."/>
            <person name="Shao C."/>
            <person name="Chen S."/>
        </authorList>
    </citation>
    <scope>NUCLEOTIDE SEQUENCE [LARGE SCALE GENOMIC DNA]</scope>
    <source>
        <strain evidence="8">Ysfricsl-2016a</strain>
        <tissue evidence="8">Blood</tissue>
    </source>
</reference>
<evidence type="ECO:0000313" key="8">
    <source>
        <dbReference type="EMBL" id="KAF0044879.1"/>
    </source>
</evidence>
<evidence type="ECO:0000313" key="9">
    <source>
        <dbReference type="Proteomes" id="UP000438429"/>
    </source>
</evidence>
<gene>
    <name evidence="8" type="ORF">F2P81_001408</name>
</gene>
<keyword evidence="4" id="KW-0275">Fatty acid biosynthesis</keyword>
<dbReference type="GO" id="GO:0006633">
    <property type="term" value="P:fatty acid biosynthetic process"/>
    <property type="evidence" value="ECO:0007669"/>
    <property type="project" value="UniProtKB-KW"/>
</dbReference>
<feature type="domain" description="CBS" evidence="7">
    <location>
        <begin position="518"/>
        <end position="578"/>
    </location>
</feature>
<keyword evidence="4" id="KW-0443">Lipid metabolism</keyword>
<evidence type="ECO:0000259" key="7">
    <source>
        <dbReference type="PROSITE" id="PS51371"/>
    </source>
</evidence>
<sequence length="652" mass="73687">MLNLADMDFDALFNEKTFQFSDFQEFTFLPGHQKLTERVKKRLYYGLDKDVSLDALSCPVTDIAVEIFQKSAPSPIRKLQKKYAAHVVREACISPCAMMLALVYIERLRHRNPEYLQKISSSDLFLISMEWSLFTEPVDFFDILSHLETSIAEQQGMKRGWFTYTDLCVLLEQSAWSQALTAIYQHFTKVSCMLGVVYLTSVAGLIVTSAVLHELSLLRVIQSPNASSTESIPAFLPTSNVDPEAPAATQRLPCRVLANDSLNRQTVAPEVGQHHRQSPPSASSQTSVLCLWGSLLASMGHIHPEALPDVSLRKEEGNAEERQFDQLLTLCDSLVEADATVYMNFMKSHRCYDAIPTSCKLVIFDTKLQVTTAFFALVANGLRAAPLWDSKLQRFVGMLTITDFINILHCYYKSPLVQMCELESHKIETWRGDSFRNVYIQCSNHSLISISPEASLFDAIYFLLKYKIHRLPVIDPESGNVLHILTHKRILKFLHIFGKKVPKPAFIRRQIRELGIGTFRNIATVQQTASLYEALSIFVDRRVSALPVVDERGKVVALYSRFDVINLAAQKSYNNLDMTMREVVRRRSCFVEGVIKCYPEESLETIIDRIVKAEVHRLVLVDRADVVRGIISLSDLLQAMVLTPAGIDALLP</sequence>
<dbReference type="GO" id="GO:0019887">
    <property type="term" value="F:protein kinase regulator activity"/>
    <property type="evidence" value="ECO:0007669"/>
    <property type="project" value="TreeGrafter"/>
</dbReference>
<dbReference type="PROSITE" id="PS51371">
    <property type="entry name" value="CBS"/>
    <property type="match status" value="3"/>
</dbReference>
<dbReference type="GO" id="GO:0005634">
    <property type="term" value="C:nucleus"/>
    <property type="evidence" value="ECO:0007669"/>
    <property type="project" value="TreeGrafter"/>
</dbReference>
<dbReference type="PANTHER" id="PTHR13780:SF41">
    <property type="entry name" value="5'-AMP-ACTIVATED PROTEIN KINASE SUBUNIT GAMMA-1 ISOFORM X1"/>
    <property type="match status" value="1"/>
</dbReference>
<feature type="domain" description="CBS" evidence="7">
    <location>
        <begin position="443"/>
        <end position="501"/>
    </location>
</feature>
<name>A0A6A4TJ47_SCOMX</name>
<dbReference type="PANTHER" id="PTHR13780">
    <property type="entry name" value="AMP-ACTIVATED PROTEIN KINASE, GAMMA REGULATORY SUBUNIT"/>
    <property type="match status" value="1"/>
</dbReference>
<dbReference type="InterPro" id="IPR046342">
    <property type="entry name" value="CBS_dom_sf"/>
</dbReference>
<comment type="caution">
    <text evidence="8">The sequence shown here is derived from an EMBL/GenBank/DDBJ whole genome shotgun (WGS) entry which is preliminary data.</text>
</comment>
<dbReference type="GO" id="GO:0005737">
    <property type="term" value="C:cytoplasm"/>
    <property type="evidence" value="ECO:0007669"/>
    <property type="project" value="TreeGrafter"/>
</dbReference>
<proteinExistence type="inferred from homology"/>
<dbReference type="EMBL" id="VEVO01000002">
    <property type="protein sequence ID" value="KAF0044879.1"/>
    <property type="molecule type" value="Genomic_DNA"/>
</dbReference>
<evidence type="ECO:0000256" key="6">
    <source>
        <dbReference type="PROSITE-ProRule" id="PRU00703"/>
    </source>
</evidence>
<dbReference type="Pfam" id="PF00571">
    <property type="entry name" value="CBS"/>
    <property type="match status" value="3"/>
</dbReference>
<dbReference type="GO" id="GO:0019901">
    <property type="term" value="F:protein kinase binding"/>
    <property type="evidence" value="ECO:0007669"/>
    <property type="project" value="TreeGrafter"/>
</dbReference>
<keyword evidence="4" id="KW-0276">Fatty acid metabolism</keyword>
<dbReference type="Gene3D" id="3.10.580.10">
    <property type="entry name" value="CBS-domain"/>
    <property type="match status" value="2"/>
</dbReference>
<dbReference type="CDD" id="cd20557">
    <property type="entry name" value="CYCLIN_ScPCL1-like"/>
    <property type="match status" value="1"/>
</dbReference>
<evidence type="ECO:0000256" key="4">
    <source>
        <dbReference type="ARBA" id="ARBA00023160"/>
    </source>
</evidence>
<comment type="similarity">
    <text evidence="1">Belongs to the 5'-AMP-activated protein kinase gamma subunit family.</text>
</comment>
<comment type="subunit">
    <text evidence="5">AMPK is a heterotrimer of an alpha catalytic subunit (PRKAA1 or PRKAA2), a beta (PRKAB1 or PRKAB2) and a gamma non-catalytic subunits (PRKAG1, PRKAG2 or PRKAG3). Interacts with FNIP1 and FNIP2.</text>
</comment>
<accession>A0A6A4TJ47</accession>
<evidence type="ECO:0000256" key="1">
    <source>
        <dbReference type="ARBA" id="ARBA00006750"/>
    </source>
</evidence>